<protein>
    <recommendedName>
        <fullName evidence="8">Type II secretion system protein GspF domain-containing protein</fullName>
    </recommendedName>
</protein>
<keyword evidence="5 7" id="KW-1133">Transmembrane helix</keyword>
<proteinExistence type="inferred from homology"/>
<keyword evidence="6 7" id="KW-0472">Membrane</keyword>
<gene>
    <name evidence="9" type="ORF">CYJ57_03395</name>
</gene>
<dbReference type="AlphaFoldDB" id="A0A2I1K1P1"/>
<evidence type="ECO:0000313" key="9">
    <source>
        <dbReference type="EMBL" id="PKY89580.1"/>
    </source>
</evidence>
<evidence type="ECO:0000256" key="1">
    <source>
        <dbReference type="ARBA" id="ARBA00004651"/>
    </source>
</evidence>
<dbReference type="PANTHER" id="PTHR30012">
    <property type="entry name" value="GENERAL SECRETION PATHWAY PROTEIN"/>
    <property type="match status" value="1"/>
</dbReference>
<accession>A0A2I1K1P1</accession>
<name>A0A2I1K1P1_9LACT</name>
<feature type="domain" description="Type II secretion system protein GspF" evidence="8">
    <location>
        <begin position="227"/>
        <end position="348"/>
    </location>
</feature>
<evidence type="ECO:0000256" key="5">
    <source>
        <dbReference type="ARBA" id="ARBA00022989"/>
    </source>
</evidence>
<sequence length="356" mass="41904">MKKHTINLKWFKGKTIPQSVAKKDQSYLMKVLGELLQEGFSMNQSIQFTVILLPKYQSIFNQFDQLLERGESIERGLRMLGFSLPICAQLFYAQRQGRFIESLMEVSEQLAQEATYREKLIKILVYPCFLMIFLGGMLFGMRNSVLPHILSFISMETYENQYLIKILVNFFGYLPQITLTLLGVIILIYGLVDYFFLKKNAIERYLFLNRWPLIGRWSRQYATYKLTHQLGHFMRGGYSIQQIIQLIQDYPIDPFLTEVAMMIRQGMYEGRELTEILDRMNLFTEELGLVIYQGELTSQTAQKCKLYSQKVYQDLLNDIEKKMAFVQPILFIFVALLVLSMYLMMMLPMLMMNEFN</sequence>
<dbReference type="InterPro" id="IPR047692">
    <property type="entry name" value="T4P_ComGB"/>
</dbReference>
<dbReference type="GO" id="GO:0005886">
    <property type="term" value="C:plasma membrane"/>
    <property type="evidence" value="ECO:0007669"/>
    <property type="project" value="UniProtKB-SubCell"/>
</dbReference>
<dbReference type="EMBL" id="PKHE01000006">
    <property type="protein sequence ID" value="PKY89580.1"/>
    <property type="molecule type" value="Genomic_DNA"/>
</dbReference>
<evidence type="ECO:0000259" key="8">
    <source>
        <dbReference type="Pfam" id="PF00482"/>
    </source>
</evidence>
<dbReference type="InterPro" id="IPR042094">
    <property type="entry name" value="T2SS_GspF_sf"/>
</dbReference>
<dbReference type="Gene3D" id="1.20.81.30">
    <property type="entry name" value="Type II secretion system (T2SS), domain F"/>
    <property type="match status" value="2"/>
</dbReference>
<feature type="transmembrane region" description="Helical" evidence="7">
    <location>
        <begin position="177"/>
        <end position="197"/>
    </location>
</feature>
<dbReference type="PANTHER" id="PTHR30012:SF0">
    <property type="entry name" value="TYPE II SECRETION SYSTEM PROTEIN F-RELATED"/>
    <property type="match status" value="1"/>
</dbReference>
<dbReference type="OrthoDB" id="2134211at2"/>
<evidence type="ECO:0000313" key="10">
    <source>
        <dbReference type="Proteomes" id="UP000234384"/>
    </source>
</evidence>
<dbReference type="RefSeq" id="WP_101954077.1">
    <property type="nucleotide sequence ID" value="NZ_PKHE01000006.1"/>
</dbReference>
<evidence type="ECO:0000256" key="4">
    <source>
        <dbReference type="ARBA" id="ARBA00022692"/>
    </source>
</evidence>
<dbReference type="Pfam" id="PF00482">
    <property type="entry name" value="T2SSF"/>
    <property type="match status" value="2"/>
</dbReference>
<reference evidence="9 10" key="1">
    <citation type="submission" date="2017-12" db="EMBL/GenBank/DDBJ databases">
        <title>Phylogenetic diversity of female urinary microbiome.</title>
        <authorList>
            <person name="Thomas-White K."/>
            <person name="Wolfe A.J."/>
        </authorList>
    </citation>
    <scope>NUCLEOTIDE SEQUENCE [LARGE SCALE GENOMIC DNA]</scope>
    <source>
        <strain evidence="9 10">UMB0898</strain>
    </source>
</reference>
<evidence type="ECO:0000256" key="3">
    <source>
        <dbReference type="ARBA" id="ARBA00022475"/>
    </source>
</evidence>
<feature type="transmembrane region" description="Helical" evidence="7">
    <location>
        <begin position="123"/>
        <end position="141"/>
    </location>
</feature>
<dbReference type="InterPro" id="IPR003004">
    <property type="entry name" value="GspF/PilC"/>
</dbReference>
<dbReference type="Proteomes" id="UP000234384">
    <property type="component" value="Unassembled WGS sequence"/>
</dbReference>
<organism evidence="9 10">
    <name type="scientific">Falseniella ignava</name>
    <dbReference type="NCBI Taxonomy" id="137730"/>
    <lineage>
        <taxon>Bacteria</taxon>
        <taxon>Bacillati</taxon>
        <taxon>Bacillota</taxon>
        <taxon>Bacilli</taxon>
        <taxon>Lactobacillales</taxon>
        <taxon>Aerococcaceae</taxon>
        <taxon>Falseniella</taxon>
    </lineage>
</organism>
<evidence type="ECO:0000256" key="6">
    <source>
        <dbReference type="ARBA" id="ARBA00023136"/>
    </source>
</evidence>
<evidence type="ECO:0000256" key="2">
    <source>
        <dbReference type="ARBA" id="ARBA00005745"/>
    </source>
</evidence>
<keyword evidence="3" id="KW-1003">Cell membrane</keyword>
<keyword evidence="4 7" id="KW-0812">Transmembrane</keyword>
<comment type="caution">
    <text evidence="9">The sequence shown here is derived from an EMBL/GenBank/DDBJ whole genome shotgun (WGS) entry which is preliminary data.</text>
</comment>
<feature type="domain" description="Type II secretion system protein GspF" evidence="8">
    <location>
        <begin position="30"/>
        <end position="147"/>
    </location>
</feature>
<dbReference type="InterPro" id="IPR018076">
    <property type="entry name" value="T2SS_GspF_dom"/>
</dbReference>
<dbReference type="NCBIfam" id="NF041012">
    <property type="entry name" value="T4P_ComGB"/>
    <property type="match status" value="1"/>
</dbReference>
<feature type="transmembrane region" description="Helical" evidence="7">
    <location>
        <begin position="329"/>
        <end position="351"/>
    </location>
</feature>
<evidence type="ECO:0000256" key="7">
    <source>
        <dbReference type="SAM" id="Phobius"/>
    </source>
</evidence>
<comment type="similarity">
    <text evidence="2">Belongs to the GSP F family.</text>
</comment>
<comment type="subcellular location">
    <subcellularLocation>
        <location evidence="1">Cell membrane</location>
        <topology evidence="1">Multi-pass membrane protein</topology>
    </subcellularLocation>
</comment>